<dbReference type="RefSeq" id="WP_134297557.1">
    <property type="nucleotide sequence ID" value="NZ_CP038013.1"/>
</dbReference>
<dbReference type="PANTHER" id="PTHR10353">
    <property type="entry name" value="GLYCOSYL HYDROLASE"/>
    <property type="match status" value="1"/>
</dbReference>
<dbReference type="Proteomes" id="UP000294309">
    <property type="component" value="Chromosome"/>
</dbReference>
<evidence type="ECO:0000313" key="6">
    <source>
        <dbReference type="Proteomes" id="UP000294309"/>
    </source>
</evidence>
<dbReference type="PRINTS" id="PR00131">
    <property type="entry name" value="GLHYDRLASE1"/>
</dbReference>
<dbReference type="PANTHER" id="PTHR10353:SF139">
    <property type="entry name" value="6-PHOSPHO-BETA-GLUCOSIDASE GMUD"/>
    <property type="match status" value="1"/>
</dbReference>
<dbReference type="Gene3D" id="3.20.20.80">
    <property type="entry name" value="Glycosidases"/>
    <property type="match status" value="1"/>
</dbReference>
<evidence type="ECO:0000256" key="1">
    <source>
        <dbReference type="ARBA" id="ARBA00010838"/>
    </source>
</evidence>
<dbReference type="FunFam" id="3.20.20.80:FF:000004">
    <property type="entry name" value="Beta-glucosidase 6-phospho-beta-glucosidase"/>
    <property type="match status" value="1"/>
</dbReference>
<dbReference type="InterPro" id="IPR001360">
    <property type="entry name" value="Glyco_hydro_1"/>
</dbReference>
<organism evidence="5 6">
    <name type="scientific">Spiroplasma gladiatoris</name>
    <dbReference type="NCBI Taxonomy" id="2143"/>
    <lineage>
        <taxon>Bacteria</taxon>
        <taxon>Bacillati</taxon>
        <taxon>Mycoplasmatota</taxon>
        <taxon>Mollicutes</taxon>
        <taxon>Entomoplasmatales</taxon>
        <taxon>Spiroplasmataceae</taxon>
        <taxon>Spiroplasma</taxon>
    </lineage>
</organism>
<evidence type="ECO:0000256" key="4">
    <source>
        <dbReference type="RuleBase" id="RU003690"/>
    </source>
</evidence>
<dbReference type="AlphaFoldDB" id="A0A4P7AJQ4"/>
<evidence type="ECO:0000256" key="3">
    <source>
        <dbReference type="ARBA" id="ARBA00023295"/>
    </source>
</evidence>
<keyword evidence="2" id="KW-0378">Hydrolase</keyword>
<dbReference type="KEGG" id="sgq:SGLAD_v1c05710"/>
<dbReference type="Pfam" id="PF00232">
    <property type="entry name" value="Glyco_hydro_1"/>
    <property type="match status" value="1"/>
</dbReference>
<dbReference type="GO" id="GO:0005829">
    <property type="term" value="C:cytosol"/>
    <property type="evidence" value="ECO:0007669"/>
    <property type="project" value="TreeGrafter"/>
</dbReference>
<sequence length="473" mass="56578">MINFKFKKDFWWGTATSGPQTEGWTNKKSYSLMDEWFKKEPEQFFEKVGNDVANDMYLKFKEDIDIMSYLKLNSFRTSIQWTRLVNKFPFEKLDQEGVDFYKKYFTYLKEKNIKVIVNLYHFDLPMPLQDQGGWENKDTIEEFRKYAKACFLEFGDLVDYWASFNEPIVHSECGYYEGNHYPHIKNLKRAIQVGFNITVASARAIKEFKKIFKDKKEKKIGVILNLTPCYSSSNNEEDLKASKIADYFYNKSFLDPSVKGEYNKEFLKLLNNNNLSPHYKIKEIVDIKNNTVDYLGVNYYQPRRFKKPTNNESDGLEKFFENYIWKERIMNESRGWEIYPKALYDIAINLKNNYNNIKWLVSENGMGVQEESSIANKSIYIEDDYRIRFISEHLYWLHKSIEEGSNCFGYHLWSFTDCWSWNNAYKNRYGFVAINLNNLERKIKKSGYWIKNTIEKDNEIELNKLIYKEFISK</sequence>
<dbReference type="SUPFAM" id="SSF51445">
    <property type="entry name" value="(Trans)glycosidases"/>
    <property type="match status" value="1"/>
</dbReference>
<evidence type="ECO:0000256" key="2">
    <source>
        <dbReference type="ARBA" id="ARBA00022801"/>
    </source>
</evidence>
<dbReference type="GO" id="GO:0016052">
    <property type="term" value="P:carbohydrate catabolic process"/>
    <property type="evidence" value="ECO:0007669"/>
    <property type="project" value="TreeGrafter"/>
</dbReference>
<dbReference type="InterPro" id="IPR017853">
    <property type="entry name" value="GH"/>
</dbReference>
<accession>A0A4P7AJQ4</accession>
<proteinExistence type="inferred from homology"/>
<reference evidence="5 6" key="1">
    <citation type="submission" date="2019-03" db="EMBL/GenBank/DDBJ databases">
        <title>Complete genome sequence of Spiroplasma gladiatoris TG-1 (DSM 22552).</title>
        <authorList>
            <person name="Lin Y.-C."/>
            <person name="Chou L."/>
            <person name="Kuo C.-H."/>
        </authorList>
    </citation>
    <scope>NUCLEOTIDE SEQUENCE [LARGE SCALE GENOMIC DNA]</scope>
    <source>
        <strain evidence="5 6">TG-1</strain>
    </source>
</reference>
<protein>
    <submittedName>
        <fullName evidence="5">6-phospho-beta-glucosidase</fullName>
    </submittedName>
</protein>
<evidence type="ECO:0000313" key="5">
    <source>
        <dbReference type="EMBL" id="QBQ07770.1"/>
    </source>
</evidence>
<gene>
    <name evidence="5" type="ORF">SGLAD_v1c05710</name>
</gene>
<keyword evidence="6" id="KW-1185">Reference proteome</keyword>
<name>A0A4P7AJQ4_9MOLU</name>
<dbReference type="GO" id="GO:0008422">
    <property type="term" value="F:beta-glucosidase activity"/>
    <property type="evidence" value="ECO:0007669"/>
    <property type="project" value="TreeGrafter"/>
</dbReference>
<dbReference type="OrthoDB" id="391810at2"/>
<dbReference type="EMBL" id="CP038013">
    <property type="protein sequence ID" value="QBQ07770.1"/>
    <property type="molecule type" value="Genomic_DNA"/>
</dbReference>
<keyword evidence="3" id="KW-0326">Glycosidase</keyword>
<comment type="similarity">
    <text evidence="1 4">Belongs to the glycosyl hydrolase 1 family.</text>
</comment>